<evidence type="ECO:0000256" key="4">
    <source>
        <dbReference type="ARBA" id="ARBA00022692"/>
    </source>
</evidence>
<dbReference type="Pfam" id="PF00892">
    <property type="entry name" value="EamA"/>
    <property type="match status" value="2"/>
</dbReference>
<feature type="transmembrane region" description="Helical" evidence="7">
    <location>
        <begin position="182"/>
        <end position="200"/>
    </location>
</feature>
<dbReference type="SUPFAM" id="SSF103481">
    <property type="entry name" value="Multidrug resistance efflux transporter EmrE"/>
    <property type="match status" value="2"/>
</dbReference>
<dbReference type="AlphaFoldDB" id="A4J4Q1"/>
<feature type="transmembrane region" description="Helical" evidence="7">
    <location>
        <begin position="276"/>
        <end position="292"/>
    </location>
</feature>
<keyword evidence="5 7" id="KW-1133">Transmembrane helix</keyword>
<dbReference type="Proteomes" id="UP000001556">
    <property type="component" value="Chromosome"/>
</dbReference>
<dbReference type="PANTHER" id="PTHR32322">
    <property type="entry name" value="INNER MEMBRANE TRANSPORTER"/>
    <property type="match status" value="1"/>
</dbReference>
<evidence type="ECO:0000313" key="10">
    <source>
        <dbReference type="Proteomes" id="UP000001556"/>
    </source>
</evidence>
<comment type="similarity">
    <text evidence="2">Belongs to the EamA transporter family.</text>
</comment>
<keyword evidence="10" id="KW-1185">Reference proteome</keyword>
<dbReference type="HOGENOM" id="CLU_033863_4_2_9"/>
<evidence type="ECO:0000256" key="5">
    <source>
        <dbReference type="ARBA" id="ARBA00022989"/>
    </source>
</evidence>
<dbReference type="GO" id="GO:0005886">
    <property type="term" value="C:plasma membrane"/>
    <property type="evidence" value="ECO:0007669"/>
    <property type="project" value="UniProtKB-SubCell"/>
</dbReference>
<feature type="transmembrane region" description="Helical" evidence="7">
    <location>
        <begin position="31"/>
        <end position="51"/>
    </location>
</feature>
<dbReference type="InterPro" id="IPR050638">
    <property type="entry name" value="AA-Vitamin_Transporters"/>
</dbReference>
<feature type="transmembrane region" description="Helical" evidence="7">
    <location>
        <begin position="154"/>
        <end position="170"/>
    </location>
</feature>
<feature type="transmembrane region" description="Helical" evidence="7">
    <location>
        <begin position="220"/>
        <end position="241"/>
    </location>
</feature>
<dbReference type="eggNOG" id="COG0697">
    <property type="taxonomic scope" value="Bacteria"/>
</dbReference>
<dbReference type="Gene3D" id="1.10.3730.20">
    <property type="match status" value="1"/>
</dbReference>
<reference evidence="9 10" key="1">
    <citation type="submission" date="2007-03" db="EMBL/GenBank/DDBJ databases">
        <title>Complete sequence of Desulfotomaculum reducens MI-1.</title>
        <authorList>
            <consortium name="US DOE Joint Genome Institute"/>
            <person name="Copeland A."/>
            <person name="Lucas S."/>
            <person name="Lapidus A."/>
            <person name="Barry K."/>
            <person name="Detter J.C."/>
            <person name="Glavina del Rio T."/>
            <person name="Hammon N."/>
            <person name="Israni S."/>
            <person name="Dalin E."/>
            <person name="Tice H."/>
            <person name="Pitluck S."/>
            <person name="Sims D."/>
            <person name="Brettin T."/>
            <person name="Bruce D."/>
            <person name="Han C."/>
            <person name="Tapia R."/>
            <person name="Schmutz J."/>
            <person name="Larimer F."/>
            <person name="Land M."/>
            <person name="Hauser L."/>
            <person name="Kyrpides N."/>
            <person name="Kim E."/>
            <person name="Tebo B.M."/>
            <person name="Richardson P."/>
        </authorList>
    </citation>
    <scope>NUCLEOTIDE SEQUENCE [LARGE SCALE GENOMIC DNA]</scope>
    <source>
        <strain evidence="9 10">MI-1</strain>
    </source>
</reference>
<protein>
    <recommendedName>
        <fullName evidence="8">EamA domain-containing protein</fullName>
    </recommendedName>
</protein>
<feature type="domain" description="EamA" evidence="8">
    <location>
        <begin position="151"/>
        <end position="292"/>
    </location>
</feature>
<feature type="domain" description="EamA" evidence="8">
    <location>
        <begin position="6"/>
        <end position="136"/>
    </location>
</feature>
<feature type="transmembrane region" description="Helical" evidence="7">
    <location>
        <begin position="124"/>
        <end position="142"/>
    </location>
</feature>
<evidence type="ECO:0000256" key="2">
    <source>
        <dbReference type="ARBA" id="ARBA00007362"/>
    </source>
</evidence>
<sequence length="312" mass="34418">MGRYIHLLLLTVSFFWGTSFAAAKIGLQELHPLNLVILRFTIASVIFYVLLQIRKERAIEVKDIPTFIILGFMGITSYFYIQFTGLQYTNTIHSALIIATSPIMVAIIGAALKIEKISRAMSCGIALSFIGVSLVISEGNWAGIFQSTTIKGDLMLLSNAIVWAGFTLYGKKILLKYSPFVAMAYIHIFGTLLLLPLLAVPDLLGTHSLMKQLAELSWPTVSAALYLALFCSVYAYFVWYAGVEKIGAIRTSVFAYFNPLFATLTGVLLLNEKISFITIFGGCMVMAGVYITNEFKPKTAARDNKKGLNISD</sequence>
<dbReference type="PANTHER" id="PTHR32322:SF18">
    <property type="entry name" value="S-ADENOSYLMETHIONINE_S-ADENOSYLHOMOCYSTEINE TRANSPORTER"/>
    <property type="match status" value="1"/>
</dbReference>
<evidence type="ECO:0000256" key="6">
    <source>
        <dbReference type="ARBA" id="ARBA00023136"/>
    </source>
</evidence>
<proteinExistence type="inferred from homology"/>
<evidence type="ECO:0000256" key="1">
    <source>
        <dbReference type="ARBA" id="ARBA00004651"/>
    </source>
</evidence>
<dbReference type="RefSeq" id="WP_011877870.1">
    <property type="nucleotide sequence ID" value="NC_009253.1"/>
</dbReference>
<organism evidence="9 10">
    <name type="scientific">Desulforamulus reducens (strain ATCC BAA-1160 / DSM 100696 / MI-1)</name>
    <name type="common">Desulfotomaculum reducens</name>
    <dbReference type="NCBI Taxonomy" id="349161"/>
    <lineage>
        <taxon>Bacteria</taxon>
        <taxon>Bacillati</taxon>
        <taxon>Bacillota</taxon>
        <taxon>Clostridia</taxon>
        <taxon>Eubacteriales</taxon>
        <taxon>Peptococcaceae</taxon>
        <taxon>Desulforamulus</taxon>
    </lineage>
</organism>
<keyword evidence="3" id="KW-1003">Cell membrane</keyword>
<dbReference type="KEGG" id="drm:Dred_1524"/>
<dbReference type="STRING" id="349161.Dred_1524"/>
<dbReference type="EMBL" id="CP000612">
    <property type="protein sequence ID" value="ABO50054.1"/>
    <property type="molecule type" value="Genomic_DNA"/>
</dbReference>
<feature type="transmembrane region" description="Helical" evidence="7">
    <location>
        <begin position="63"/>
        <end position="81"/>
    </location>
</feature>
<feature type="transmembrane region" description="Helical" evidence="7">
    <location>
        <begin position="93"/>
        <end position="112"/>
    </location>
</feature>
<keyword evidence="6 7" id="KW-0472">Membrane</keyword>
<feature type="transmembrane region" description="Helical" evidence="7">
    <location>
        <begin position="253"/>
        <end position="270"/>
    </location>
</feature>
<name>A4J4Q1_DESRM</name>
<evidence type="ECO:0000259" key="8">
    <source>
        <dbReference type="Pfam" id="PF00892"/>
    </source>
</evidence>
<evidence type="ECO:0000256" key="3">
    <source>
        <dbReference type="ARBA" id="ARBA00022475"/>
    </source>
</evidence>
<dbReference type="InterPro" id="IPR000620">
    <property type="entry name" value="EamA_dom"/>
</dbReference>
<comment type="subcellular location">
    <subcellularLocation>
        <location evidence="1">Cell membrane</location>
        <topology evidence="1">Multi-pass membrane protein</topology>
    </subcellularLocation>
</comment>
<dbReference type="InterPro" id="IPR037185">
    <property type="entry name" value="EmrE-like"/>
</dbReference>
<gene>
    <name evidence="9" type="ordered locus">Dred_1524</name>
</gene>
<keyword evidence="4 7" id="KW-0812">Transmembrane</keyword>
<evidence type="ECO:0000256" key="7">
    <source>
        <dbReference type="SAM" id="Phobius"/>
    </source>
</evidence>
<accession>A4J4Q1</accession>
<evidence type="ECO:0000313" key="9">
    <source>
        <dbReference type="EMBL" id="ABO50054.1"/>
    </source>
</evidence>